<keyword evidence="2" id="KW-1133">Transmembrane helix</keyword>
<evidence type="ECO:0000256" key="1">
    <source>
        <dbReference type="SAM" id="MobiDB-lite"/>
    </source>
</evidence>
<dbReference type="Proteomes" id="UP000477722">
    <property type="component" value="Unassembled WGS sequence"/>
</dbReference>
<organism evidence="3 4">
    <name type="scientific">Streptomyces boncukensis</name>
    <dbReference type="NCBI Taxonomy" id="2711219"/>
    <lineage>
        <taxon>Bacteria</taxon>
        <taxon>Bacillati</taxon>
        <taxon>Actinomycetota</taxon>
        <taxon>Actinomycetes</taxon>
        <taxon>Kitasatosporales</taxon>
        <taxon>Streptomycetaceae</taxon>
        <taxon>Streptomyces</taxon>
    </lineage>
</organism>
<dbReference type="RefSeq" id="WP_165300688.1">
    <property type="nucleotide sequence ID" value="NZ_JAAKZZ010000257.1"/>
</dbReference>
<protein>
    <submittedName>
        <fullName evidence="3">Uncharacterized protein</fullName>
    </submittedName>
</protein>
<gene>
    <name evidence="3" type="ORF">G5C65_22305</name>
</gene>
<name>A0A6G4X301_9ACTN</name>
<dbReference type="EMBL" id="JAAKZZ010000257">
    <property type="protein sequence ID" value="NGO71041.1"/>
    <property type="molecule type" value="Genomic_DNA"/>
</dbReference>
<dbReference type="AlphaFoldDB" id="A0A6G4X301"/>
<evidence type="ECO:0000256" key="2">
    <source>
        <dbReference type="SAM" id="Phobius"/>
    </source>
</evidence>
<feature type="transmembrane region" description="Helical" evidence="2">
    <location>
        <begin position="7"/>
        <end position="26"/>
    </location>
</feature>
<feature type="region of interest" description="Disordered" evidence="1">
    <location>
        <begin position="57"/>
        <end position="77"/>
    </location>
</feature>
<feature type="region of interest" description="Disordered" evidence="1">
    <location>
        <begin position="254"/>
        <end position="299"/>
    </location>
</feature>
<keyword evidence="2" id="KW-0812">Transmembrane</keyword>
<accession>A0A6G4X301</accession>
<keyword evidence="4" id="KW-1185">Reference proteome</keyword>
<keyword evidence="2" id="KW-0472">Membrane</keyword>
<evidence type="ECO:0000313" key="4">
    <source>
        <dbReference type="Proteomes" id="UP000477722"/>
    </source>
</evidence>
<reference evidence="3 4" key="1">
    <citation type="submission" date="2020-02" db="EMBL/GenBank/DDBJ databases">
        <title>Whole-genome analyses of novel actinobacteria.</title>
        <authorList>
            <person name="Sahin N."/>
            <person name="Tatar D."/>
        </authorList>
    </citation>
    <scope>NUCLEOTIDE SEQUENCE [LARGE SCALE GENOMIC DNA]</scope>
    <source>
        <strain evidence="3 4">SB3404</strain>
    </source>
</reference>
<evidence type="ECO:0000313" key="3">
    <source>
        <dbReference type="EMBL" id="NGO71041.1"/>
    </source>
</evidence>
<feature type="region of interest" description="Disordered" evidence="1">
    <location>
        <begin position="344"/>
        <end position="382"/>
    </location>
</feature>
<proteinExistence type="predicted"/>
<sequence>MSSGHRTLTVFLSVITGLFLAIAGLYAHWPPWGWATAGAALAGGAYLAGRLSTPRDDPLARSYGPEPDVPVPPRENREQRVQDVALSSSEPDYDFLFSATIRWCPVETRPHAPPISPGGLAVGAALDWARHITAKLPPHRHSLAQHQLEGALGTMRPDPTGRLLVMAENITLALAAEDSERLNRLSTVRKDEALWEHERKWERSKRAYLGDDVLRDTGSAVVWWLARNDDQIKRTVDDIGVLAQLTSAANNRNVPDEFRHMAPYPGPVSAPSEPGLPHAEPPETDGAGPEAPPPDAADVADAADHFGEMLRSVGLRPGDDRGAFIAGETADMFVAFGYADEARRIRERFDTPPPGPAGESGDAGPGPAGDPAAPEGPEDAAA</sequence>
<comment type="caution">
    <text evidence="3">The sequence shown here is derived from an EMBL/GenBank/DDBJ whole genome shotgun (WGS) entry which is preliminary data.</text>
</comment>